<dbReference type="RefSeq" id="WP_191142609.1">
    <property type="nucleotide sequence ID" value="NZ_JACXAH010000029.1"/>
</dbReference>
<dbReference type="Proteomes" id="UP000661691">
    <property type="component" value="Unassembled WGS sequence"/>
</dbReference>
<dbReference type="EMBL" id="JACXAH010000029">
    <property type="protein sequence ID" value="MBD1373583.1"/>
    <property type="molecule type" value="Genomic_DNA"/>
</dbReference>
<proteinExistence type="predicted"/>
<organism evidence="1 2">
    <name type="scientific">Polycladospora coralii</name>
    <dbReference type="NCBI Taxonomy" id="2771432"/>
    <lineage>
        <taxon>Bacteria</taxon>
        <taxon>Bacillati</taxon>
        <taxon>Bacillota</taxon>
        <taxon>Bacilli</taxon>
        <taxon>Bacillales</taxon>
        <taxon>Thermoactinomycetaceae</taxon>
        <taxon>Polycladospora</taxon>
    </lineage>
</organism>
<evidence type="ECO:0000313" key="2">
    <source>
        <dbReference type="Proteomes" id="UP000661691"/>
    </source>
</evidence>
<dbReference type="AlphaFoldDB" id="A0A926NBL1"/>
<gene>
    <name evidence="1" type="ORF">IC620_14640</name>
</gene>
<reference evidence="1" key="1">
    <citation type="submission" date="2020-09" db="EMBL/GenBank/DDBJ databases">
        <title>A novel bacterium of genus Hazenella, isolated from South China Sea.</title>
        <authorList>
            <person name="Huang H."/>
            <person name="Mo K."/>
            <person name="Hu Y."/>
        </authorList>
    </citation>
    <scope>NUCLEOTIDE SEQUENCE</scope>
    <source>
        <strain evidence="1">IB182357</strain>
    </source>
</reference>
<keyword evidence="2" id="KW-1185">Reference proteome</keyword>
<comment type="caution">
    <text evidence="1">The sequence shown here is derived from an EMBL/GenBank/DDBJ whole genome shotgun (WGS) entry which is preliminary data.</text>
</comment>
<name>A0A926NBL1_9BACL</name>
<evidence type="ECO:0000313" key="1">
    <source>
        <dbReference type="EMBL" id="MBD1373583.1"/>
    </source>
</evidence>
<protein>
    <submittedName>
        <fullName evidence="1">Uncharacterized protein</fullName>
    </submittedName>
</protein>
<accession>A0A926NBL1</accession>
<sequence>MLNINAEYVIKDCPSKRYGAQKRIVFNQTSMRSKRRGRTRVEVRLKAERNMDDTAFKEYLLHLRFFQMLTFQQLGQQFTCSPSSAQAVYKRYGIETKKRYNQIVTPERLYELYVYQGKTCLACADILDCSHTLVRYYLLKYHIPIRPAGARRIEEQIKTQNGLTDKQLCLYLTELSDRYTLNELVQELNHSKGSIRRMYKRLGLKKSWR</sequence>